<keyword evidence="3" id="KW-1185">Reference proteome</keyword>
<organism evidence="2 3">
    <name type="scientific">Favolaschia claudopus</name>
    <dbReference type="NCBI Taxonomy" id="2862362"/>
    <lineage>
        <taxon>Eukaryota</taxon>
        <taxon>Fungi</taxon>
        <taxon>Dikarya</taxon>
        <taxon>Basidiomycota</taxon>
        <taxon>Agaricomycotina</taxon>
        <taxon>Agaricomycetes</taxon>
        <taxon>Agaricomycetidae</taxon>
        <taxon>Agaricales</taxon>
        <taxon>Marasmiineae</taxon>
        <taxon>Mycenaceae</taxon>
        <taxon>Favolaschia</taxon>
    </lineage>
</organism>
<reference evidence="2 3" key="1">
    <citation type="journal article" date="2024" name="J Genomics">
        <title>Draft genome sequencing and assembly of Favolaschia claudopus CIRM-BRFM 2984 isolated from oak limbs.</title>
        <authorList>
            <person name="Navarro D."/>
            <person name="Drula E."/>
            <person name="Chaduli D."/>
            <person name="Cazenave R."/>
            <person name="Ahrendt S."/>
            <person name="Wang J."/>
            <person name="Lipzen A."/>
            <person name="Daum C."/>
            <person name="Barry K."/>
            <person name="Grigoriev I.V."/>
            <person name="Favel A."/>
            <person name="Rosso M.N."/>
            <person name="Martin F."/>
        </authorList>
    </citation>
    <scope>NUCLEOTIDE SEQUENCE [LARGE SCALE GENOMIC DNA]</scope>
    <source>
        <strain evidence="2 3">CIRM-BRFM 2984</strain>
    </source>
</reference>
<evidence type="ECO:0000313" key="3">
    <source>
        <dbReference type="Proteomes" id="UP001362999"/>
    </source>
</evidence>
<sequence length="173" mass="18894">MKQAGKNTSKTWNFGAAPAENCHRATGPGSGAPQISVKNGNLTMRDSSRRGFGLPGSMDSWSQHCLRKMEADKFAAGAGPLLYETAVVIRRRGCDASVATGPNGRLITKAKGYNFDNVQHFWRQVLENDCLLIARSKVWFTRLRLGTLAQTNSLAFLSLQSLSLSGRPQLSYC</sequence>
<dbReference type="AlphaFoldDB" id="A0AAW0A5N0"/>
<protein>
    <submittedName>
        <fullName evidence="2">Uncharacterized protein</fullName>
    </submittedName>
</protein>
<proteinExistence type="predicted"/>
<comment type="caution">
    <text evidence="2">The sequence shown here is derived from an EMBL/GenBank/DDBJ whole genome shotgun (WGS) entry which is preliminary data.</text>
</comment>
<evidence type="ECO:0000256" key="1">
    <source>
        <dbReference type="SAM" id="MobiDB-lite"/>
    </source>
</evidence>
<accession>A0AAW0A5N0</accession>
<dbReference type="EMBL" id="JAWWNJ010000084">
    <property type="protein sequence ID" value="KAK7001183.1"/>
    <property type="molecule type" value="Genomic_DNA"/>
</dbReference>
<name>A0AAW0A5N0_9AGAR</name>
<evidence type="ECO:0000313" key="2">
    <source>
        <dbReference type="EMBL" id="KAK7001183.1"/>
    </source>
</evidence>
<dbReference type="Proteomes" id="UP001362999">
    <property type="component" value="Unassembled WGS sequence"/>
</dbReference>
<gene>
    <name evidence="2" type="ORF">R3P38DRAFT_2796203</name>
</gene>
<feature type="region of interest" description="Disordered" evidence="1">
    <location>
        <begin position="1"/>
        <end position="42"/>
    </location>
</feature>
<feature type="compositionally biased region" description="Polar residues" evidence="1">
    <location>
        <begin position="1"/>
        <end position="12"/>
    </location>
</feature>